<dbReference type="InterPro" id="IPR058625">
    <property type="entry name" value="MdtA-like_BSH"/>
</dbReference>
<name>A0ABZ3B8F7_9ENTR</name>
<dbReference type="EMBL" id="CP151800">
    <property type="protein sequence ID" value="WZV97476.1"/>
    <property type="molecule type" value="Genomic_DNA"/>
</dbReference>
<dbReference type="InterPro" id="IPR058792">
    <property type="entry name" value="Beta-barrel_RND_2"/>
</dbReference>
<dbReference type="InterPro" id="IPR050739">
    <property type="entry name" value="MFP"/>
</dbReference>
<evidence type="ECO:0000259" key="3">
    <source>
        <dbReference type="Pfam" id="PF25954"/>
    </source>
</evidence>
<dbReference type="Pfam" id="PF25954">
    <property type="entry name" value="Beta-barrel_RND_2"/>
    <property type="match status" value="1"/>
</dbReference>
<dbReference type="PANTHER" id="PTHR30386:SF24">
    <property type="entry name" value="MULTIDRUG RESISTANCE EFFLUX PUMP"/>
    <property type="match status" value="1"/>
</dbReference>
<feature type="domain" description="CusB-like beta-barrel" evidence="3">
    <location>
        <begin position="249"/>
        <end position="292"/>
    </location>
</feature>
<dbReference type="Gene3D" id="2.40.30.170">
    <property type="match status" value="1"/>
</dbReference>
<dbReference type="Gene3D" id="2.40.50.100">
    <property type="match status" value="1"/>
</dbReference>
<gene>
    <name evidence="4" type="ORF">AAEY27_17710</name>
</gene>
<reference evidence="4 5" key="1">
    <citation type="submission" date="2024-04" db="EMBL/GenBank/DDBJ databases">
        <title>Kosakonia calanthae sp. nov., a halophilic bacterium isolated from leaves of Calanthe tiplacata.</title>
        <authorList>
            <person name="Wu P."/>
        </authorList>
    </citation>
    <scope>NUCLEOTIDE SEQUENCE [LARGE SCALE GENOMIC DNA]</scope>
    <source>
        <strain evidence="4 5">BYX6</strain>
    </source>
</reference>
<dbReference type="SUPFAM" id="SSF111369">
    <property type="entry name" value="HlyD-like secretion proteins"/>
    <property type="match status" value="2"/>
</dbReference>
<proteinExistence type="inferred from homology"/>
<dbReference type="RefSeq" id="WP_342322116.1">
    <property type="nucleotide sequence ID" value="NZ_CP151800.1"/>
</dbReference>
<dbReference type="Gene3D" id="1.10.287.470">
    <property type="entry name" value="Helix hairpin bin"/>
    <property type="match status" value="1"/>
</dbReference>
<protein>
    <submittedName>
        <fullName evidence="4">HlyD family secretion protein</fullName>
    </submittedName>
</protein>
<accession>A0ABZ3B8F7</accession>
<sequence>MMTTNKKKVLTLTILSAALLAVAAYGVYWWQTGRFIQSTDDAYVGGDISAISSKVSGYIQQIAIQDNMLVKKGDLLVRLDDRDYQAALAKAMGEVAAQQAALADIAATRQLQLATIEGSTASLAAARATSEKSANDNRRYSALVMSSAVSAQIRENAAADYRRARAEENKAHADSAVAERQLLVLDARQQQAQAALMQAQANLEMARLNLSYTEIRAPFDGVVGNRRAWSGSFVSSGTQLLSLVPAQGLWVEANFKESQLAHMRPGQPATVVADVLPGRTFHGHVLSVSPATGSRFSILPAENATGNFTKIVQRVPVRIALEGEAAKLDVLRPGFSVIVTVDEKSTR</sequence>
<evidence type="ECO:0000313" key="4">
    <source>
        <dbReference type="EMBL" id="WZV97476.1"/>
    </source>
</evidence>
<organism evidence="4 5">
    <name type="scientific">Kosakonia calanthes</name>
    <dbReference type="NCBI Taxonomy" id="3139408"/>
    <lineage>
        <taxon>Bacteria</taxon>
        <taxon>Pseudomonadati</taxon>
        <taxon>Pseudomonadota</taxon>
        <taxon>Gammaproteobacteria</taxon>
        <taxon>Enterobacterales</taxon>
        <taxon>Enterobacteriaceae</taxon>
        <taxon>Kosakonia</taxon>
    </lineage>
</organism>
<dbReference type="Proteomes" id="UP001466893">
    <property type="component" value="Chromosome"/>
</dbReference>
<keyword evidence="5" id="KW-1185">Reference proteome</keyword>
<evidence type="ECO:0000259" key="2">
    <source>
        <dbReference type="Pfam" id="PF25917"/>
    </source>
</evidence>
<evidence type="ECO:0000256" key="1">
    <source>
        <dbReference type="ARBA" id="ARBA00009477"/>
    </source>
</evidence>
<comment type="similarity">
    <text evidence="1">Belongs to the membrane fusion protein (MFP) (TC 8.A.1) family.</text>
</comment>
<feature type="domain" description="Multidrug resistance protein MdtA-like barrel-sandwich hybrid" evidence="2">
    <location>
        <begin position="50"/>
        <end position="241"/>
    </location>
</feature>
<dbReference type="Pfam" id="PF25917">
    <property type="entry name" value="BSH_RND"/>
    <property type="match status" value="1"/>
</dbReference>
<evidence type="ECO:0000313" key="5">
    <source>
        <dbReference type="Proteomes" id="UP001466893"/>
    </source>
</evidence>
<dbReference type="PANTHER" id="PTHR30386">
    <property type="entry name" value="MEMBRANE FUSION SUBUNIT OF EMRAB-TOLC MULTIDRUG EFFLUX PUMP"/>
    <property type="match status" value="1"/>
</dbReference>